<dbReference type="CDD" id="cd18080">
    <property type="entry name" value="TrmD-like"/>
    <property type="match status" value="1"/>
</dbReference>
<accession>A0A554W4Z7</accession>
<dbReference type="EC" id="2.1.1.228" evidence="5 15"/>
<feature type="domain" description="tRNA methyltransferase TRMD/TRM10-type" evidence="18">
    <location>
        <begin position="1"/>
        <end position="244"/>
    </location>
</feature>
<protein>
    <recommendedName>
        <fullName evidence="6 15">tRNA (guanine-N(1)-)-methyltransferase</fullName>
        <ecNumber evidence="5 15">2.1.1.228</ecNumber>
    </recommendedName>
    <alternativeName>
        <fullName evidence="12 15">M1G-methyltransferase</fullName>
    </alternativeName>
    <alternativeName>
        <fullName evidence="13 15">tRNA [GM37] methyltransferase</fullName>
    </alternativeName>
</protein>
<evidence type="ECO:0000256" key="10">
    <source>
        <dbReference type="ARBA" id="ARBA00022691"/>
    </source>
</evidence>
<evidence type="ECO:0000256" key="7">
    <source>
        <dbReference type="ARBA" id="ARBA00022490"/>
    </source>
</evidence>
<dbReference type="Gene3D" id="1.10.1270.20">
    <property type="entry name" value="tRNA(m1g37)methyltransferase, domain 2"/>
    <property type="match status" value="1"/>
</dbReference>
<comment type="function">
    <text evidence="1 15 17">Specifically methylates guanosine-37 in various tRNAs.</text>
</comment>
<evidence type="ECO:0000256" key="13">
    <source>
        <dbReference type="ARBA" id="ARBA00033392"/>
    </source>
</evidence>
<evidence type="ECO:0000259" key="18">
    <source>
        <dbReference type="Pfam" id="PF01746"/>
    </source>
</evidence>
<evidence type="ECO:0000256" key="8">
    <source>
        <dbReference type="ARBA" id="ARBA00022603"/>
    </source>
</evidence>
<evidence type="ECO:0000256" key="17">
    <source>
        <dbReference type="RuleBase" id="RU003464"/>
    </source>
</evidence>
<dbReference type="Proteomes" id="UP000315736">
    <property type="component" value="Unassembled WGS sequence"/>
</dbReference>
<evidence type="ECO:0000313" key="19">
    <source>
        <dbReference type="EMBL" id="TSE18649.1"/>
    </source>
</evidence>
<comment type="subcellular location">
    <subcellularLocation>
        <location evidence="2 15 17">Cytoplasm</location>
    </subcellularLocation>
</comment>
<dbReference type="NCBIfam" id="TIGR00088">
    <property type="entry name" value="trmD"/>
    <property type="match status" value="1"/>
</dbReference>
<reference evidence="19 20" key="1">
    <citation type="submission" date="2019-07" db="EMBL/GenBank/DDBJ databases">
        <title>Tepidimonas alkaliphilus YIM 72238 draft genome.</title>
        <authorList>
            <person name="Da Costa M.S."/>
            <person name="Froufe H.J.C."/>
            <person name="Egas C."/>
            <person name="Albuquerque L."/>
        </authorList>
    </citation>
    <scope>NUCLEOTIDE SEQUENCE [LARGE SCALE GENOMIC DNA]</scope>
    <source>
        <strain evidence="19 20">YIM 72238</strain>
    </source>
</reference>
<evidence type="ECO:0000256" key="5">
    <source>
        <dbReference type="ARBA" id="ARBA00012807"/>
    </source>
</evidence>
<evidence type="ECO:0000256" key="14">
    <source>
        <dbReference type="ARBA" id="ARBA00047783"/>
    </source>
</evidence>
<evidence type="ECO:0000256" key="2">
    <source>
        <dbReference type="ARBA" id="ARBA00004496"/>
    </source>
</evidence>
<keyword evidence="9 15" id="KW-0808">Transferase</keyword>
<evidence type="ECO:0000256" key="6">
    <source>
        <dbReference type="ARBA" id="ARBA00014679"/>
    </source>
</evidence>
<evidence type="ECO:0000256" key="9">
    <source>
        <dbReference type="ARBA" id="ARBA00022679"/>
    </source>
</evidence>
<dbReference type="PANTHER" id="PTHR46417">
    <property type="entry name" value="TRNA (GUANINE-N(1)-)-METHYLTRANSFERASE"/>
    <property type="match status" value="1"/>
</dbReference>
<dbReference type="GO" id="GO:0005829">
    <property type="term" value="C:cytosol"/>
    <property type="evidence" value="ECO:0007669"/>
    <property type="project" value="TreeGrafter"/>
</dbReference>
<keyword evidence="7 15" id="KW-0963">Cytoplasm</keyword>
<dbReference type="AlphaFoldDB" id="A0A554W4Z7"/>
<feature type="binding site" evidence="15 16">
    <location>
        <position position="125"/>
    </location>
    <ligand>
        <name>S-adenosyl-L-methionine</name>
        <dbReference type="ChEBI" id="CHEBI:59789"/>
    </ligand>
</feature>
<evidence type="ECO:0000256" key="4">
    <source>
        <dbReference type="ARBA" id="ARBA00011738"/>
    </source>
</evidence>
<keyword evidence="20" id="KW-1185">Reference proteome</keyword>
<dbReference type="PANTHER" id="PTHR46417:SF1">
    <property type="entry name" value="TRNA (GUANINE-N(1)-)-METHYLTRANSFERASE"/>
    <property type="match status" value="1"/>
</dbReference>
<dbReference type="InterPro" id="IPR016009">
    <property type="entry name" value="tRNA_MeTrfase_TRMD/TRM10"/>
</dbReference>
<comment type="catalytic activity">
    <reaction evidence="14 15 17">
        <text>guanosine(37) in tRNA + S-adenosyl-L-methionine = N(1)-methylguanosine(37) in tRNA + S-adenosyl-L-homocysteine + H(+)</text>
        <dbReference type="Rhea" id="RHEA:36899"/>
        <dbReference type="Rhea" id="RHEA-COMP:10145"/>
        <dbReference type="Rhea" id="RHEA-COMP:10147"/>
        <dbReference type="ChEBI" id="CHEBI:15378"/>
        <dbReference type="ChEBI" id="CHEBI:57856"/>
        <dbReference type="ChEBI" id="CHEBI:59789"/>
        <dbReference type="ChEBI" id="CHEBI:73542"/>
        <dbReference type="ChEBI" id="CHEBI:74269"/>
        <dbReference type="EC" id="2.1.1.228"/>
    </reaction>
</comment>
<dbReference type="OrthoDB" id="9807416at2"/>
<dbReference type="SUPFAM" id="SSF75217">
    <property type="entry name" value="alpha/beta knot"/>
    <property type="match status" value="1"/>
</dbReference>
<gene>
    <name evidence="15 19" type="primary">trmD</name>
    <name evidence="19" type="ORF">Talka_01940</name>
</gene>
<dbReference type="InterPro" id="IPR029028">
    <property type="entry name" value="Alpha/beta_knot_MTases"/>
</dbReference>
<dbReference type="Gene3D" id="3.40.1280.10">
    <property type="match status" value="1"/>
</dbReference>
<dbReference type="Pfam" id="PF01746">
    <property type="entry name" value="tRNA_m1G_MT"/>
    <property type="match status" value="1"/>
</dbReference>
<dbReference type="PIRSF" id="PIRSF000386">
    <property type="entry name" value="tRNA_mtase"/>
    <property type="match status" value="1"/>
</dbReference>
<evidence type="ECO:0000256" key="11">
    <source>
        <dbReference type="ARBA" id="ARBA00022694"/>
    </source>
</evidence>
<name>A0A554W4Z7_9BURK</name>
<dbReference type="InterPro" id="IPR023148">
    <property type="entry name" value="tRNA_m1G_MeTrfase_C_sf"/>
</dbReference>
<dbReference type="EMBL" id="VJNB01000011">
    <property type="protein sequence ID" value="TSE18649.1"/>
    <property type="molecule type" value="Genomic_DNA"/>
</dbReference>
<keyword evidence="10 15" id="KW-0949">S-adenosyl-L-methionine</keyword>
<comment type="subunit">
    <text evidence="4 15 17">Homodimer.</text>
</comment>
<evidence type="ECO:0000256" key="16">
    <source>
        <dbReference type="PIRSR" id="PIRSR000386-1"/>
    </source>
</evidence>
<dbReference type="InterPro" id="IPR002649">
    <property type="entry name" value="tRNA_m1G_MeTrfase_TrmD"/>
</dbReference>
<sequence>MRFDVITLFPELLEPWLAAGVTRRAFASGAVQVRLWSPREFAQGAYRRVDDRPFGGGPGMVMMAEPLWRCWRAVRADRGLPPRRVGKTQPEVPTVLFSPAGRRLDHAQVARFAAADSPGAILLCGRYEGIDQRFVDACVDEELSLGDFVLSGGELAALALLDAVARLQPGVLGDEGSAVQDSFHPALDGLLDCPHYTRPEVWNGPAGPQGVPPVLLSGHHARIEDWRRQQRLLRTARARPDLLEAARVAGRLSSEDLAFLALQGYNRKL</sequence>
<comment type="caution">
    <text evidence="19">The sequence shown here is derived from an EMBL/GenBank/DDBJ whole genome shotgun (WGS) entry which is preliminary data.</text>
</comment>
<evidence type="ECO:0000256" key="3">
    <source>
        <dbReference type="ARBA" id="ARBA00007630"/>
    </source>
</evidence>
<evidence type="ECO:0000256" key="15">
    <source>
        <dbReference type="HAMAP-Rule" id="MF_00605"/>
    </source>
</evidence>
<evidence type="ECO:0000256" key="12">
    <source>
        <dbReference type="ARBA" id="ARBA00029736"/>
    </source>
</evidence>
<keyword evidence="11 15" id="KW-0819">tRNA processing</keyword>
<dbReference type="InterPro" id="IPR029026">
    <property type="entry name" value="tRNA_m1G_MTases_N"/>
</dbReference>
<keyword evidence="8 15" id="KW-0489">Methyltransferase</keyword>
<dbReference type="NCBIfam" id="NF000648">
    <property type="entry name" value="PRK00026.1"/>
    <property type="match status" value="1"/>
</dbReference>
<evidence type="ECO:0000313" key="20">
    <source>
        <dbReference type="Proteomes" id="UP000315736"/>
    </source>
</evidence>
<proteinExistence type="inferred from homology"/>
<dbReference type="GO" id="GO:0002939">
    <property type="term" value="P:tRNA N1-guanine methylation"/>
    <property type="evidence" value="ECO:0007669"/>
    <property type="project" value="TreeGrafter"/>
</dbReference>
<evidence type="ECO:0000256" key="1">
    <source>
        <dbReference type="ARBA" id="ARBA00002634"/>
    </source>
</evidence>
<dbReference type="RefSeq" id="WP_143891136.1">
    <property type="nucleotide sequence ID" value="NZ_VJNB01000011.1"/>
</dbReference>
<comment type="similarity">
    <text evidence="3 15 17">Belongs to the RNA methyltransferase TrmD family.</text>
</comment>
<dbReference type="GO" id="GO:0052906">
    <property type="term" value="F:tRNA (guanine(37)-N1)-methyltransferase activity"/>
    <property type="evidence" value="ECO:0007669"/>
    <property type="project" value="UniProtKB-UniRule"/>
</dbReference>
<organism evidence="19 20">
    <name type="scientific">Tepidimonas alkaliphilus</name>
    <dbReference type="NCBI Taxonomy" id="2588942"/>
    <lineage>
        <taxon>Bacteria</taxon>
        <taxon>Pseudomonadati</taxon>
        <taxon>Pseudomonadota</taxon>
        <taxon>Betaproteobacteria</taxon>
        <taxon>Burkholderiales</taxon>
        <taxon>Tepidimonas</taxon>
    </lineage>
</organism>
<dbReference type="HAMAP" id="MF_00605">
    <property type="entry name" value="TrmD"/>
    <property type="match status" value="1"/>
</dbReference>
<feature type="binding site" evidence="15 16">
    <location>
        <begin position="145"/>
        <end position="150"/>
    </location>
    <ligand>
        <name>S-adenosyl-L-methionine</name>
        <dbReference type="ChEBI" id="CHEBI:59789"/>
    </ligand>
</feature>